<dbReference type="EMBL" id="FSQW01000002">
    <property type="protein sequence ID" value="SIO10252.1"/>
    <property type="molecule type" value="Genomic_DNA"/>
</dbReference>
<dbReference type="Gene3D" id="3.30.70.1060">
    <property type="entry name" value="Dimeric alpha+beta barrel"/>
    <property type="match status" value="1"/>
</dbReference>
<keyword evidence="2" id="KW-1185">Reference proteome</keyword>
<dbReference type="OrthoDB" id="5117987at2"/>
<reference evidence="2" key="1">
    <citation type="submission" date="2016-11" db="EMBL/GenBank/DDBJ databases">
        <authorList>
            <person name="Varghese N."/>
            <person name="Submissions S."/>
        </authorList>
    </citation>
    <scope>NUCLEOTIDE SEQUENCE [LARGE SCALE GENOMIC DNA]</scope>
    <source>
        <strain evidence="2">DSM 22363</strain>
    </source>
</reference>
<name>A0A1N6GRZ4_9SPHN</name>
<proteinExistence type="predicted"/>
<dbReference type="SUPFAM" id="SSF54909">
    <property type="entry name" value="Dimeric alpha+beta barrel"/>
    <property type="match status" value="1"/>
</dbReference>
<accession>A0A1N6GRZ4</accession>
<organism evidence="1 2">
    <name type="scientific">Parasphingorhabdus marina DSM 22363</name>
    <dbReference type="NCBI Taxonomy" id="1123272"/>
    <lineage>
        <taxon>Bacteria</taxon>
        <taxon>Pseudomonadati</taxon>
        <taxon>Pseudomonadota</taxon>
        <taxon>Alphaproteobacteria</taxon>
        <taxon>Sphingomonadales</taxon>
        <taxon>Sphingomonadaceae</taxon>
        <taxon>Parasphingorhabdus</taxon>
    </lineage>
</organism>
<dbReference type="AlphaFoldDB" id="A0A1N6GRZ4"/>
<dbReference type="Proteomes" id="UP000185192">
    <property type="component" value="Unassembled WGS sequence"/>
</dbReference>
<sequence length="105" mass="11250">MTKYLLAYHGGKTQMSPEEGQQHMQKWMAWMDGLGDAVVDRGIPVSNTVTVSSDDVTEGGGANPLSGITIIEADSQEAAIEMTRKSPHLDIGGTIELAQAMDMPM</sequence>
<dbReference type="InterPro" id="IPR011008">
    <property type="entry name" value="Dimeric_a/b-barrel"/>
</dbReference>
<dbReference type="RefSeq" id="WP_074205895.1">
    <property type="nucleotide sequence ID" value="NZ_FSQW01000002.1"/>
</dbReference>
<gene>
    <name evidence="1" type="ORF">SAMN02745824_2955</name>
</gene>
<evidence type="ECO:0000313" key="2">
    <source>
        <dbReference type="Proteomes" id="UP000185192"/>
    </source>
</evidence>
<dbReference type="STRING" id="1123272.SAMN02745824_2955"/>
<protein>
    <submittedName>
        <fullName evidence="1">Uncharacterized conserved protein</fullName>
    </submittedName>
</protein>
<evidence type="ECO:0000313" key="1">
    <source>
        <dbReference type="EMBL" id="SIO10252.1"/>
    </source>
</evidence>